<dbReference type="InterPro" id="IPR011238">
    <property type="entry name" value="Micro_shell_prot_PduT"/>
</dbReference>
<reference evidence="5 6" key="1">
    <citation type="submission" date="2016-07" db="EMBL/GenBank/DDBJ databases">
        <title>Genome and transcriptome analysis of iron-reducing fermentative bacteria Anoxybacter fermentans.</title>
        <authorList>
            <person name="Zeng X."/>
            <person name="Shao Z."/>
        </authorList>
    </citation>
    <scope>NUCLEOTIDE SEQUENCE [LARGE SCALE GENOMIC DNA]</scope>
    <source>
        <strain evidence="5 6">DY22613</strain>
    </source>
</reference>
<accession>A0A3S9T2L2</accession>
<evidence type="ECO:0000259" key="4">
    <source>
        <dbReference type="PROSITE" id="PS51930"/>
    </source>
</evidence>
<dbReference type="GO" id="GO:0031469">
    <property type="term" value="C:bacterial microcompartment"/>
    <property type="evidence" value="ECO:0007669"/>
    <property type="project" value="UniProtKB-SubCell"/>
</dbReference>
<name>A0A3S9T2L2_9FIRM</name>
<evidence type="ECO:0000256" key="3">
    <source>
        <dbReference type="PROSITE-ProRule" id="PRU01278"/>
    </source>
</evidence>
<sequence>MKKAIGLVELNSIARGFLTCDTMVKTAQVELIETLTICPGKYMILVGGEVGAVKSSVEAGVLRGGEAVVDHLLIPNVHPDIFPAINASTQVDEIDALGIFETFTVASGIIAADAAVKTAAVRLIELRLAKGIGGKSFFTLTGQVSAVQAAIQAGKELIEKEGVFVGSQIIPRPDPALIKMIW</sequence>
<dbReference type="InterPro" id="IPR000249">
    <property type="entry name" value="BMC_dom"/>
</dbReference>
<dbReference type="SUPFAM" id="SSF143414">
    <property type="entry name" value="CcmK-like"/>
    <property type="match status" value="2"/>
</dbReference>
<dbReference type="EMBL" id="CP016379">
    <property type="protein sequence ID" value="AZR74789.1"/>
    <property type="molecule type" value="Genomic_DNA"/>
</dbReference>
<keyword evidence="2" id="KW-1283">Bacterial microcompartment</keyword>
<dbReference type="Proteomes" id="UP000267250">
    <property type="component" value="Chromosome"/>
</dbReference>
<gene>
    <name evidence="5" type="ORF">BBF96_02160</name>
</gene>
<dbReference type="InterPro" id="IPR050575">
    <property type="entry name" value="BMC_shell"/>
</dbReference>
<evidence type="ECO:0000256" key="1">
    <source>
        <dbReference type="ARBA" id="ARBA00024322"/>
    </source>
</evidence>
<dbReference type="Gene3D" id="3.30.70.1710">
    <property type="match status" value="2"/>
</dbReference>
<protein>
    <submittedName>
        <fullName evidence="5">Propanediol utilization protein</fullName>
    </submittedName>
</protein>
<dbReference type="PANTHER" id="PTHR33941">
    <property type="entry name" value="PROPANEDIOL UTILIZATION PROTEIN PDUA"/>
    <property type="match status" value="1"/>
</dbReference>
<dbReference type="Pfam" id="PF00936">
    <property type="entry name" value="BMC"/>
    <property type="match status" value="2"/>
</dbReference>
<dbReference type="OrthoDB" id="9791973at2"/>
<comment type="subcellular location">
    <subcellularLocation>
        <location evidence="1">Bacterial microcompartment</location>
    </subcellularLocation>
</comment>
<dbReference type="AlphaFoldDB" id="A0A3S9T2L2"/>
<dbReference type="CDD" id="cd07053">
    <property type="entry name" value="BMC_PduT_repeat1"/>
    <property type="match status" value="1"/>
</dbReference>
<organism evidence="5 6">
    <name type="scientific">Anoxybacter fermentans</name>
    <dbReference type="NCBI Taxonomy" id="1323375"/>
    <lineage>
        <taxon>Bacteria</taxon>
        <taxon>Bacillati</taxon>
        <taxon>Bacillota</taxon>
        <taxon>Clostridia</taxon>
        <taxon>Halanaerobiales</taxon>
        <taxon>Anoxybacter</taxon>
    </lineage>
</organism>
<dbReference type="KEGG" id="aft:BBF96_02160"/>
<dbReference type="InterPro" id="IPR044872">
    <property type="entry name" value="CcmK/CsoS1_BMC"/>
</dbReference>
<evidence type="ECO:0000256" key="2">
    <source>
        <dbReference type="ARBA" id="ARBA00024446"/>
    </source>
</evidence>
<proteinExistence type="inferred from homology"/>
<keyword evidence="6" id="KW-1185">Reference proteome</keyword>
<dbReference type="PANTHER" id="PTHR33941:SF11">
    <property type="entry name" value="BACTERIAL MICROCOMPARTMENT SHELL PROTEIN PDUJ"/>
    <property type="match status" value="1"/>
</dbReference>
<dbReference type="PIRSF" id="PIRSF034834">
    <property type="entry name" value="PduT"/>
    <property type="match status" value="1"/>
</dbReference>
<feature type="domain" description="BMC" evidence="4">
    <location>
        <begin position="96"/>
        <end position="182"/>
    </location>
</feature>
<evidence type="ECO:0000313" key="5">
    <source>
        <dbReference type="EMBL" id="AZR74789.1"/>
    </source>
</evidence>
<dbReference type="SMART" id="SM00877">
    <property type="entry name" value="BMC"/>
    <property type="match status" value="2"/>
</dbReference>
<feature type="domain" description="BMC" evidence="4">
    <location>
        <begin position="4"/>
        <end position="86"/>
    </location>
</feature>
<comment type="similarity">
    <text evidence="3">Belongs to the bacterial microcompartments protein family.</text>
</comment>
<evidence type="ECO:0000313" key="6">
    <source>
        <dbReference type="Proteomes" id="UP000267250"/>
    </source>
</evidence>
<dbReference type="PROSITE" id="PS51930">
    <property type="entry name" value="BMC_2"/>
    <property type="match status" value="2"/>
</dbReference>
<dbReference type="InterPro" id="IPR037233">
    <property type="entry name" value="CcmK-like_sf"/>
</dbReference>
<dbReference type="CDD" id="cd07054">
    <property type="entry name" value="BMC_PduT_repeat2"/>
    <property type="match status" value="1"/>
</dbReference>